<proteinExistence type="predicted"/>
<sequence length="201" mass="21693">MTARLATGLMMALPLLTACATDRYWYQPPAGSASSGTDGTWQGLIREDFSQRISHSAVAGAVGVRCARFQDLITLEVSAGRLDVTLGRSSVVRFDTGLDAGGRFSQQLPVQGDTWIYGGVGIYRNEPTLTIWGQLDPSTGTGSGHLSVTPGENQRIGCYASFRVSQNAGAPTPDKLGAPFKVQYWIDELDKGGDQEFWMLR</sequence>
<feature type="signal peptide" evidence="1">
    <location>
        <begin position="1"/>
        <end position="20"/>
    </location>
</feature>
<dbReference type="PROSITE" id="PS51257">
    <property type="entry name" value="PROKAR_LIPOPROTEIN"/>
    <property type="match status" value="1"/>
</dbReference>
<evidence type="ECO:0000256" key="1">
    <source>
        <dbReference type="SAM" id="SignalP"/>
    </source>
</evidence>
<comment type="caution">
    <text evidence="2">The sequence shown here is derived from an EMBL/GenBank/DDBJ whole genome shotgun (WGS) entry which is preliminary data.</text>
</comment>
<evidence type="ECO:0000313" key="2">
    <source>
        <dbReference type="EMBL" id="GGO88661.1"/>
    </source>
</evidence>
<accession>A0A918DX35</accession>
<protein>
    <recommendedName>
        <fullName evidence="4">Lipoprotein</fullName>
    </recommendedName>
</protein>
<evidence type="ECO:0000313" key="3">
    <source>
        <dbReference type="Proteomes" id="UP000599578"/>
    </source>
</evidence>
<feature type="chain" id="PRO_5037875134" description="Lipoprotein" evidence="1">
    <location>
        <begin position="21"/>
        <end position="201"/>
    </location>
</feature>
<evidence type="ECO:0008006" key="4">
    <source>
        <dbReference type="Google" id="ProtNLM"/>
    </source>
</evidence>
<organism evidence="2 3">
    <name type="scientific">Marinobacterium nitratireducens</name>
    <dbReference type="NCBI Taxonomy" id="518897"/>
    <lineage>
        <taxon>Bacteria</taxon>
        <taxon>Pseudomonadati</taxon>
        <taxon>Pseudomonadota</taxon>
        <taxon>Gammaproteobacteria</taxon>
        <taxon>Oceanospirillales</taxon>
        <taxon>Oceanospirillaceae</taxon>
        <taxon>Marinobacterium</taxon>
    </lineage>
</organism>
<dbReference type="RefSeq" id="WP_188862855.1">
    <property type="nucleotide sequence ID" value="NZ_BMLT01000018.1"/>
</dbReference>
<dbReference type="Proteomes" id="UP000599578">
    <property type="component" value="Unassembled WGS sequence"/>
</dbReference>
<keyword evidence="3" id="KW-1185">Reference proteome</keyword>
<gene>
    <name evidence="2" type="ORF">GCM10011348_44640</name>
</gene>
<reference evidence="2 3" key="1">
    <citation type="journal article" date="2014" name="Int. J. Syst. Evol. Microbiol.">
        <title>Complete genome sequence of Corynebacterium casei LMG S-19264T (=DSM 44701T), isolated from a smear-ripened cheese.</title>
        <authorList>
            <consortium name="US DOE Joint Genome Institute (JGI-PGF)"/>
            <person name="Walter F."/>
            <person name="Albersmeier A."/>
            <person name="Kalinowski J."/>
            <person name="Ruckert C."/>
        </authorList>
    </citation>
    <scope>NUCLEOTIDE SEQUENCE [LARGE SCALE GENOMIC DNA]</scope>
    <source>
        <strain evidence="2 3">CGMCC 1.7286</strain>
    </source>
</reference>
<keyword evidence="1" id="KW-0732">Signal</keyword>
<name>A0A918DX35_9GAMM</name>
<dbReference type="EMBL" id="BMLT01000018">
    <property type="protein sequence ID" value="GGO88661.1"/>
    <property type="molecule type" value="Genomic_DNA"/>
</dbReference>
<dbReference type="AlphaFoldDB" id="A0A918DX35"/>